<comment type="caution">
    <text evidence="2">The sequence shown here is derived from an EMBL/GenBank/DDBJ whole genome shotgun (WGS) entry which is preliminary data.</text>
</comment>
<feature type="non-terminal residue" evidence="2">
    <location>
        <position position="67"/>
    </location>
</feature>
<evidence type="ECO:0000256" key="1">
    <source>
        <dbReference type="SAM" id="MobiDB-lite"/>
    </source>
</evidence>
<keyword evidence="3" id="KW-1185">Reference proteome</keyword>
<reference evidence="2 3" key="1">
    <citation type="submission" date="2024-05" db="EMBL/GenBank/DDBJ databases">
        <title>Genome sequencing and assembly of Indian major carp, Cirrhinus mrigala (Hamilton, 1822).</title>
        <authorList>
            <person name="Mohindra V."/>
            <person name="Chowdhury L.M."/>
            <person name="Lal K."/>
            <person name="Jena J.K."/>
        </authorList>
    </citation>
    <scope>NUCLEOTIDE SEQUENCE [LARGE SCALE GENOMIC DNA]</scope>
    <source>
        <strain evidence="2">CM1030</strain>
        <tissue evidence="2">Blood</tissue>
    </source>
</reference>
<gene>
    <name evidence="2" type="ORF">M9458_010286</name>
</gene>
<dbReference type="EMBL" id="JAMKFB020000005">
    <property type="protein sequence ID" value="KAL0191990.1"/>
    <property type="molecule type" value="Genomic_DNA"/>
</dbReference>
<dbReference type="Proteomes" id="UP001529510">
    <property type="component" value="Unassembled WGS sequence"/>
</dbReference>
<accession>A0ABD0R2H2</accession>
<feature type="non-terminal residue" evidence="2">
    <location>
        <position position="1"/>
    </location>
</feature>
<feature type="region of interest" description="Disordered" evidence="1">
    <location>
        <begin position="46"/>
        <end position="67"/>
    </location>
</feature>
<dbReference type="AlphaFoldDB" id="A0ABD0R2H2"/>
<proteinExistence type="predicted"/>
<evidence type="ECO:0000313" key="2">
    <source>
        <dbReference type="EMBL" id="KAL0191990.1"/>
    </source>
</evidence>
<protein>
    <submittedName>
        <fullName evidence="2">Uncharacterized protein</fullName>
    </submittedName>
</protein>
<organism evidence="2 3">
    <name type="scientific">Cirrhinus mrigala</name>
    <name type="common">Mrigala</name>
    <dbReference type="NCBI Taxonomy" id="683832"/>
    <lineage>
        <taxon>Eukaryota</taxon>
        <taxon>Metazoa</taxon>
        <taxon>Chordata</taxon>
        <taxon>Craniata</taxon>
        <taxon>Vertebrata</taxon>
        <taxon>Euteleostomi</taxon>
        <taxon>Actinopterygii</taxon>
        <taxon>Neopterygii</taxon>
        <taxon>Teleostei</taxon>
        <taxon>Ostariophysi</taxon>
        <taxon>Cypriniformes</taxon>
        <taxon>Cyprinidae</taxon>
        <taxon>Labeoninae</taxon>
        <taxon>Labeonini</taxon>
        <taxon>Cirrhinus</taxon>
    </lineage>
</organism>
<name>A0ABD0R2H2_CIRMR</name>
<sequence>MAVVCRADQKPCKPCPERTYRPWSGAMGRTRQAAVTCREYLTITSPLGESPKPPRWTPIEGGEGGGV</sequence>
<evidence type="ECO:0000313" key="3">
    <source>
        <dbReference type="Proteomes" id="UP001529510"/>
    </source>
</evidence>